<dbReference type="Proteomes" id="UP000076580">
    <property type="component" value="Chromosome 03"/>
</dbReference>
<dbReference type="GeneID" id="63718609"/>
<evidence type="ECO:0000313" key="2">
    <source>
        <dbReference type="Proteomes" id="UP000076580"/>
    </source>
</evidence>
<accession>A0A151GAA0</accession>
<gene>
    <name evidence="1" type="ORF">DCS_05966</name>
</gene>
<dbReference type="AlphaFoldDB" id="A0A151GAA0"/>
<proteinExistence type="predicted"/>
<keyword evidence="2" id="KW-1185">Reference proteome</keyword>
<evidence type="ECO:0000313" key="1">
    <source>
        <dbReference type="EMBL" id="KYK54016.1"/>
    </source>
</evidence>
<protein>
    <submittedName>
        <fullName evidence="1">Uncharacterized protein</fullName>
    </submittedName>
</protein>
<name>A0A151GAA0_DRECN</name>
<dbReference type="EMBL" id="LAYC01000003">
    <property type="protein sequence ID" value="KYK54016.1"/>
    <property type="molecule type" value="Genomic_DNA"/>
</dbReference>
<comment type="caution">
    <text evidence="1">The sequence shown here is derived from an EMBL/GenBank/DDBJ whole genome shotgun (WGS) entry which is preliminary data.</text>
</comment>
<dbReference type="InParanoid" id="A0A151GAA0"/>
<reference evidence="1 2" key="1">
    <citation type="journal article" date="2016" name="Sci. Rep.">
        <title>Insights into Adaptations to a Near-Obligate Nematode Endoparasitic Lifestyle from the Finished Genome of Drechmeria coniospora.</title>
        <authorList>
            <person name="Zhang L."/>
            <person name="Zhou Z."/>
            <person name="Guo Q."/>
            <person name="Fokkens L."/>
            <person name="Miskei M."/>
            <person name="Pocsi I."/>
            <person name="Zhang W."/>
            <person name="Chen M."/>
            <person name="Wang L."/>
            <person name="Sun Y."/>
            <person name="Donzelli B.G."/>
            <person name="Gibson D.M."/>
            <person name="Nelson D.R."/>
            <person name="Luo J.G."/>
            <person name="Rep M."/>
            <person name="Liu H."/>
            <person name="Yang S."/>
            <person name="Wang J."/>
            <person name="Krasnoff S.B."/>
            <person name="Xu Y."/>
            <person name="Molnar I."/>
            <person name="Lin M."/>
        </authorList>
    </citation>
    <scope>NUCLEOTIDE SEQUENCE [LARGE SCALE GENOMIC DNA]</scope>
    <source>
        <strain evidence="1 2">ARSEF 6962</strain>
    </source>
</reference>
<dbReference type="RefSeq" id="XP_040653368.1">
    <property type="nucleotide sequence ID" value="XM_040803264.1"/>
</dbReference>
<organism evidence="1 2">
    <name type="scientific">Drechmeria coniospora</name>
    <name type="common">Nematophagous fungus</name>
    <name type="synonym">Meria coniospora</name>
    <dbReference type="NCBI Taxonomy" id="98403"/>
    <lineage>
        <taxon>Eukaryota</taxon>
        <taxon>Fungi</taxon>
        <taxon>Dikarya</taxon>
        <taxon>Ascomycota</taxon>
        <taxon>Pezizomycotina</taxon>
        <taxon>Sordariomycetes</taxon>
        <taxon>Hypocreomycetidae</taxon>
        <taxon>Hypocreales</taxon>
        <taxon>Ophiocordycipitaceae</taxon>
        <taxon>Drechmeria</taxon>
    </lineage>
</organism>
<sequence length="284" mass="31920">MDLLRDIKAAYPGCYYQRRQMVPSPDGIEIEIFPHKDLEYVNNGEKSHEIYSKTSTARIDMSSIGWRTASTTVFGAEGSAGFGFPGMPGPFGLLSSSTWTFNVKIKGMCHLTPLVDPKCWYGDMFSGRLNGPKPKDVDKDDVHRLYREKQILNQSNKFMPGNLSLASVHGQLSPWDDVDSYYPENITRSDGKPVGKVFPDNFEEGVWYPSKDQYKIVHADAEFCEITIPISVGGEADWVQVAVEKSLNLEKRGMLFDDSEDLENATITVLKHGDHARLIKDETK</sequence>